<dbReference type="InterPro" id="IPR018649">
    <property type="entry name" value="SHOCT"/>
</dbReference>
<keyword evidence="1" id="KW-0472">Membrane</keyword>
<evidence type="ECO:0000313" key="3">
    <source>
        <dbReference type="EMBL" id="SQI30868.1"/>
    </source>
</evidence>
<sequence>MHGWYGAGGGGVLLMAVMIVLLWSAIVLLVVYGVYLARRLSTTGRPELERPDHHDAEGILAERFARGEIDEDEFLARRAALRRS</sequence>
<keyword evidence="1" id="KW-0812">Transmembrane</keyword>
<dbReference type="EMBL" id="LS483468">
    <property type="protein sequence ID" value="SQI30868.1"/>
    <property type="molecule type" value="Genomic_DNA"/>
</dbReference>
<name>A0A2X4U6K4_9NOCA</name>
<dbReference type="KEGG" id="rcr:NCTC10994_01781"/>
<dbReference type="AlphaFoldDB" id="A0A2X4U6K4"/>
<dbReference type="Pfam" id="PF09851">
    <property type="entry name" value="SHOCT"/>
    <property type="match status" value="1"/>
</dbReference>
<feature type="transmembrane region" description="Helical" evidence="1">
    <location>
        <begin position="12"/>
        <end position="35"/>
    </location>
</feature>
<accession>A0A2X4U6K4</accession>
<evidence type="ECO:0000313" key="4">
    <source>
        <dbReference type="Proteomes" id="UP000249091"/>
    </source>
</evidence>
<proteinExistence type="predicted"/>
<reference evidence="3 4" key="1">
    <citation type="submission" date="2018-06" db="EMBL/GenBank/DDBJ databases">
        <authorList>
            <consortium name="Pathogen Informatics"/>
            <person name="Doyle S."/>
        </authorList>
    </citation>
    <scope>NUCLEOTIDE SEQUENCE [LARGE SCALE GENOMIC DNA]</scope>
    <source>
        <strain evidence="3 4">NCTC10994</strain>
    </source>
</reference>
<gene>
    <name evidence="3" type="ORF">NCTC10994_01781</name>
</gene>
<organism evidence="3 4">
    <name type="scientific">Rhodococcus coprophilus</name>
    <dbReference type="NCBI Taxonomy" id="38310"/>
    <lineage>
        <taxon>Bacteria</taxon>
        <taxon>Bacillati</taxon>
        <taxon>Actinomycetota</taxon>
        <taxon>Actinomycetes</taxon>
        <taxon>Mycobacteriales</taxon>
        <taxon>Nocardiaceae</taxon>
        <taxon>Rhodococcus</taxon>
    </lineage>
</organism>
<protein>
    <submittedName>
        <fullName evidence="3">Predicted membrane protein (DUF2078)</fullName>
    </submittedName>
</protein>
<dbReference type="Proteomes" id="UP000249091">
    <property type="component" value="Chromosome 1"/>
</dbReference>
<feature type="domain" description="SHOCT" evidence="2">
    <location>
        <begin position="55"/>
        <end position="81"/>
    </location>
</feature>
<keyword evidence="4" id="KW-1185">Reference proteome</keyword>
<dbReference type="RefSeq" id="WP_072701685.1">
    <property type="nucleotide sequence ID" value="NZ_JAFBBL010000001.1"/>
</dbReference>
<evidence type="ECO:0000256" key="1">
    <source>
        <dbReference type="SAM" id="Phobius"/>
    </source>
</evidence>
<keyword evidence="1" id="KW-1133">Transmembrane helix</keyword>
<evidence type="ECO:0000259" key="2">
    <source>
        <dbReference type="Pfam" id="PF09851"/>
    </source>
</evidence>